<gene>
    <name evidence="1" type="ORF">CSUI_007964</name>
</gene>
<keyword evidence="2" id="KW-1185">Reference proteome</keyword>
<name>A0A2C6KBJ9_9APIC</name>
<dbReference type="RefSeq" id="XP_067919919.1">
    <property type="nucleotide sequence ID" value="XM_068068105.1"/>
</dbReference>
<evidence type="ECO:0000313" key="2">
    <source>
        <dbReference type="Proteomes" id="UP000221165"/>
    </source>
</evidence>
<dbReference type="AlphaFoldDB" id="A0A2C6KBJ9"/>
<accession>A0A2C6KBJ9</accession>
<evidence type="ECO:0000313" key="1">
    <source>
        <dbReference type="EMBL" id="PHJ18210.1"/>
    </source>
</evidence>
<dbReference type="VEuPathDB" id="ToxoDB:CSUI_007964"/>
<protein>
    <submittedName>
        <fullName evidence="1">Uncharacterized protein</fullName>
    </submittedName>
</protein>
<proteinExistence type="predicted"/>
<dbReference type="Proteomes" id="UP000221165">
    <property type="component" value="Unassembled WGS sequence"/>
</dbReference>
<comment type="caution">
    <text evidence="1">The sequence shown here is derived from an EMBL/GenBank/DDBJ whole genome shotgun (WGS) entry which is preliminary data.</text>
</comment>
<dbReference type="GeneID" id="94431316"/>
<feature type="non-terminal residue" evidence="1">
    <location>
        <position position="1"/>
    </location>
</feature>
<dbReference type="EMBL" id="MIGC01004317">
    <property type="protein sequence ID" value="PHJ18210.1"/>
    <property type="molecule type" value="Genomic_DNA"/>
</dbReference>
<organism evidence="1 2">
    <name type="scientific">Cystoisospora suis</name>
    <dbReference type="NCBI Taxonomy" id="483139"/>
    <lineage>
        <taxon>Eukaryota</taxon>
        <taxon>Sar</taxon>
        <taxon>Alveolata</taxon>
        <taxon>Apicomplexa</taxon>
        <taxon>Conoidasida</taxon>
        <taxon>Coccidia</taxon>
        <taxon>Eucoccidiorida</taxon>
        <taxon>Eimeriorina</taxon>
        <taxon>Sarcocystidae</taxon>
        <taxon>Cystoisospora</taxon>
    </lineage>
</organism>
<reference evidence="1 2" key="1">
    <citation type="journal article" date="2017" name="Int. J. Parasitol.">
        <title>The genome of the protozoan parasite Cystoisospora suis and a reverse vaccinology approach to identify vaccine candidates.</title>
        <authorList>
            <person name="Palmieri N."/>
            <person name="Shrestha A."/>
            <person name="Ruttkowski B."/>
            <person name="Beck T."/>
            <person name="Vogl C."/>
            <person name="Tomley F."/>
            <person name="Blake D.P."/>
            <person name="Joachim A."/>
        </authorList>
    </citation>
    <scope>NUCLEOTIDE SEQUENCE [LARGE SCALE GENOMIC DNA]</scope>
    <source>
        <strain evidence="1 2">Wien I</strain>
    </source>
</reference>
<sequence length="51" mass="5811">RAVSPEIGIPDSRQQLAQRSEELVSNVDGRTGENVHGVWFFLFPLCFTFMK</sequence>